<evidence type="ECO:0000256" key="4">
    <source>
        <dbReference type="ARBA" id="ARBA00022723"/>
    </source>
</evidence>
<dbReference type="InterPro" id="IPR002401">
    <property type="entry name" value="Cyt_P450_E_grp-I"/>
</dbReference>
<comment type="similarity">
    <text evidence="2">Belongs to the cytochrome P450 family.</text>
</comment>
<evidence type="ECO:0000256" key="5">
    <source>
        <dbReference type="ARBA" id="ARBA00023002"/>
    </source>
</evidence>
<dbReference type="GO" id="GO:0020037">
    <property type="term" value="F:heme binding"/>
    <property type="evidence" value="ECO:0007669"/>
    <property type="project" value="InterPro"/>
</dbReference>
<evidence type="ECO:0000256" key="6">
    <source>
        <dbReference type="ARBA" id="ARBA00023004"/>
    </source>
</evidence>
<keyword evidence="7" id="KW-0503">Monooxygenase</keyword>
<dbReference type="GO" id="GO:0004497">
    <property type="term" value="F:monooxygenase activity"/>
    <property type="evidence" value="ECO:0007669"/>
    <property type="project" value="UniProtKB-KW"/>
</dbReference>
<feature type="transmembrane region" description="Helical" evidence="9">
    <location>
        <begin position="6"/>
        <end position="25"/>
    </location>
</feature>
<dbReference type="GO" id="GO:0016705">
    <property type="term" value="F:oxidoreductase activity, acting on paired donors, with incorporation or reduction of molecular oxygen"/>
    <property type="evidence" value="ECO:0007669"/>
    <property type="project" value="InterPro"/>
</dbReference>
<dbReference type="AlphaFoldDB" id="A0A2B7YUB1"/>
<evidence type="ECO:0000256" key="3">
    <source>
        <dbReference type="ARBA" id="ARBA00022617"/>
    </source>
</evidence>
<keyword evidence="9" id="KW-0812">Transmembrane</keyword>
<evidence type="ECO:0000313" key="10">
    <source>
        <dbReference type="EMBL" id="PGH27644.1"/>
    </source>
</evidence>
<proteinExistence type="inferred from homology"/>
<dbReference type="InterPro" id="IPR001128">
    <property type="entry name" value="Cyt_P450"/>
</dbReference>
<evidence type="ECO:0000256" key="1">
    <source>
        <dbReference type="ARBA" id="ARBA00001971"/>
    </source>
</evidence>
<organism evidence="10 11">
    <name type="scientific">Polytolypa hystricis (strain UAMH7299)</name>
    <dbReference type="NCBI Taxonomy" id="1447883"/>
    <lineage>
        <taxon>Eukaryota</taxon>
        <taxon>Fungi</taxon>
        <taxon>Dikarya</taxon>
        <taxon>Ascomycota</taxon>
        <taxon>Pezizomycotina</taxon>
        <taxon>Eurotiomycetes</taxon>
        <taxon>Eurotiomycetidae</taxon>
        <taxon>Onygenales</taxon>
        <taxon>Onygenales incertae sedis</taxon>
        <taxon>Polytolypa</taxon>
    </lineage>
</organism>
<dbReference type="Gene3D" id="1.10.630.10">
    <property type="entry name" value="Cytochrome P450"/>
    <property type="match status" value="1"/>
</dbReference>
<reference evidence="10 11" key="1">
    <citation type="submission" date="2017-10" db="EMBL/GenBank/DDBJ databases">
        <title>Comparative genomics in systemic dimorphic fungi from Ajellomycetaceae.</title>
        <authorList>
            <person name="Munoz J.F."/>
            <person name="Mcewen J.G."/>
            <person name="Clay O.K."/>
            <person name="Cuomo C.A."/>
        </authorList>
    </citation>
    <scope>NUCLEOTIDE SEQUENCE [LARGE SCALE GENOMIC DNA]</scope>
    <source>
        <strain evidence="10 11">UAMH7299</strain>
    </source>
</reference>
<dbReference type="CDD" id="cd11065">
    <property type="entry name" value="CYP64-like"/>
    <property type="match status" value="1"/>
</dbReference>
<dbReference type="PRINTS" id="PR00463">
    <property type="entry name" value="EP450I"/>
</dbReference>
<dbReference type="EMBL" id="PDNA01000005">
    <property type="protein sequence ID" value="PGH27644.1"/>
    <property type="molecule type" value="Genomic_DNA"/>
</dbReference>
<keyword evidence="3 8" id="KW-0349">Heme</keyword>
<protein>
    <recommendedName>
        <fullName evidence="12">Cytochrome P450 oxidoreductase</fullName>
    </recommendedName>
</protein>
<dbReference type="InterPro" id="IPR050364">
    <property type="entry name" value="Cytochrome_P450_fung"/>
</dbReference>
<keyword evidence="5" id="KW-0560">Oxidoreductase</keyword>
<keyword evidence="6 8" id="KW-0408">Iron</keyword>
<evidence type="ECO:0000313" key="11">
    <source>
        <dbReference type="Proteomes" id="UP000224634"/>
    </source>
</evidence>
<dbReference type="PANTHER" id="PTHR46300">
    <property type="entry name" value="P450, PUTATIVE (EUROFUNG)-RELATED-RELATED"/>
    <property type="match status" value="1"/>
</dbReference>
<evidence type="ECO:0000256" key="8">
    <source>
        <dbReference type="PIRSR" id="PIRSR602401-1"/>
    </source>
</evidence>
<dbReference type="PANTHER" id="PTHR46300:SF1">
    <property type="entry name" value="P450, PUTATIVE (EUROFUNG)-RELATED"/>
    <property type="match status" value="1"/>
</dbReference>
<sequence length="529" mass="60192">MALSEQVALTTITIVVGLITFVLVYERIRDRSLPPGPQRLPLIGNLHQAPKDFPWLTFTKWIRQYGPIISVQFGGTTLIMIGDAQIAKELLDKRGSIYSDRPRMVMAGENLTKGMHMLLRPYTERYRLHQRLQAPTLSPRDSPTYFPLQDVESKQLMFDFLHSNDYGKILERYAGSLMYSLTYGFRLDTGDEEPLREAHKVQHNFAYAARVGTWVVDALPFLNVLPPALAPWKRTAEEFFEIEKALHLKNMQHGLDTKAWNWTKEFSKAKESDTMSELELAYSLGILADAGLDTTAVQMRIFILAALSYPGFLERAQKELDEVVGPDRLPCLDDKPNLPYIDAVLEETIRWRSMAPGGIPHATTREDTIETAMAKYRIPKGATVISIYWAQAMNEDAFERPLEFIPERWLDKSEDPQRFTSVFGYSRRICPGRHIARSSLFLLMARILWGFNIKHAVDENGNKEEVDDLAFTSGFLSTPVPFVAAFEPRSAHAKAVIEEEWEAAERNVDVLLNSARDRQSALQVSVRAI</sequence>
<dbReference type="STRING" id="1447883.A0A2B7YUB1"/>
<keyword evidence="9" id="KW-0472">Membrane</keyword>
<dbReference type="InterPro" id="IPR036396">
    <property type="entry name" value="Cyt_P450_sf"/>
</dbReference>
<comment type="cofactor">
    <cofactor evidence="1 8">
        <name>heme</name>
        <dbReference type="ChEBI" id="CHEBI:30413"/>
    </cofactor>
</comment>
<keyword evidence="4 8" id="KW-0479">Metal-binding</keyword>
<dbReference type="GO" id="GO:0005506">
    <property type="term" value="F:iron ion binding"/>
    <property type="evidence" value="ECO:0007669"/>
    <property type="project" value="InterPro"/>
</dbReference>
<dbReference type="Proteomes" id="UP000224634">
    <property type="component" value="Unassembled WGS sequence"/>
</dbReference>
<dbReference type="SUPFAM" id="SSF48264">
    <property type="entry name" value="Cytochrome P450"/>
    <property type="match status" value="1"/>
</dbReference>
<name>A0A2B7YUB1_POLH7</name>
<evidence type="ECO:0000256" key="7">
    <source>
        <dbReference type="ARBA" id="ARBA00023033"/>
    </source>
</evidence>
<keyword evidence="9" id="KW-1133">Transmembrane helix</keyword>
<evidence type="ECO:0000256" key="9">
    <source>
        <dbReference type="SAM" id="Phobius"/>
    </source>
</evidence>
<feature type="binding site" description="axial binding residue" evidence="8">
    <location>
        <position position="430"/>
    </location>
    <ligand>
        <name>heme</name>
        <dbReference type="ChEBI" id="CHEBI:30413"/>
    </ligand>
    <ligandPart>
        <name>Fe</name>
        <dbReference type="ChEBI" id="CHEBI:18248"/>
    </ligandPart>
</feature>
<evidence type="ECO:0008006" key="12">
    <source>
        <dbReference type="Google" id="ProtNLM"/>
    </source>
</evidence>
<keyword evidence="11" id="KW-1185">Reference proteome</keyword>
<dbReference type="OrthoDB" id="1470350at2759"/>
<dbReference type="Pfam" id="PF00067">
    <property type="entry name" value="p450"/>
    <property type="match status" value="1"/>
</dbReference>
<comment type="caution">
    <text evidence="10">The sequence shown here is derived from an EMBL/GenBank/DDBJ whole genome shotgun (WGS) entry which is preliminary data.</text>
</comment>
<accession>A0A2B7YUB1</accession>
<evidence type="ECO:0000256" key="2">
    <source>
        <dbReference type="ARBA" id="ARBA00010617"/>
    </source>
</evidence>
<gene>
    <name evidence="10" type="ORF">AJ80_00657</name>
</gene>